<dbReference type="AlphaFoldDB" id="A0A139IS39"/>
<evidence type="ECO:0008006" key="4">
    <source>
        <dbReference type="Google" id="ProtNLM"/>
    </source>
</evidence>
<sequence>MGVDEGIKPIAVASNNGHEKQIAEDNLTVTEVDSEKGDVEQAKYSKLSVWLMVVYSGLAIGSDGYNAAVIGNVELLLAVLYPKPTQQCIPLVLTASECFPTAIRGQMIGLVAAWSKVGAAIGTQVFSAILASWSDGQKGDQATFLIGSSFAVLGALIAWLVMPDVSARLEDEDQAWKEYLACNGWEAEFGDTTSTDPAAVKMDVVVS</sequence>
<accession>A0A139IS39</accession>
<evidence type="ECO:0000313" key="2">
    <source>
        <dbReference type="EMBL" id="KXT17412.1"/>
    </source>
</evidence>
<dbReference type="InterPro" id="IPR036259">
    <property type="entry name" value="MFS_trans_sf"/>
</dbReference>
<evidence type="ECO:0000256" key="1">
    <source>
        <dbReference type="SAM" id="Phobius"/>
    </source>
</evidence>
<name>A0A139IS39_9PEZI</name>
<proteinExistence type="predicted"/>
<keyword evidence="1" id="KW-1133">Transmembrane helix</keyword>
<dbReference type="STRING" id="113226.A0A139IS39"/>
<evidence type="ECO:0000313" key="3">
    <source>
        <dbReference type="Proteomes" id="UP000073492"/>
    </source>
</evidence>
<dbReference type="OrthoDB" id="2153661at2759"/>
<dbReference type="Gene3D" id="1.20.1250.20">
    <property type="entry name" value="MFS general substrate transporter like domains"/>
    <property type="match status" value="1"/>
</dbReference>
<keyword evidence="1" id="KW-0812">Transmembrane</keyword>
<keyword evidence="3" id="KW-1185">Reference proteome</keyword>
<feature type="transmembrane region" description="Helical" evidence="1">
    <location>
        <begin position="142"/>
        <end position="162"/>
    </location>
</feature>
<organism evidence="2 3">
    <name type="scientific">Pseudocercospora musae</name>
    <dbReference type="NCBI Taxonomy" id="113226"/>
    <lineage>
        <taxon>Eukaryota</taxon>
        <taxon>Fungi</taxon>
        <taxon>Dikarya</taxon>
        <taxon>Ascomycota</taxon>
        <taxon>Pezizomycotina</taxon>
        <taxon>Dothideomycetes</taxon>
        <taxon>Dothideomycetidae</taxon>
        <taxon>Mycosphaerellales</taxon>
        <taxon>Mycosphaerellaceae</taxon>
        <taxon>Pseudocercospora</taxon>
    </lineage>
</organism>
<protein>
    <recommendedName>
        <fullName evidence="4">Major facilitator superfamily (MFS) profile domain-containing protein</fullName>
    </recommendedName>
</protein>
<reference evidence="2 3" key="1">
    <citation type="submission" date="2015-07" db="EMBL/GenBank/DDBJ databases">
        <title>Comparative genomics of the Sigatoka disease complex on banana suggests a link between parallel evolutionary changes in Pseudocercospora fijiensis and Pseudocercospora eumusae and increased virulence on the banana host.</title>
        <authorList>
            <person name="Chang T.-C."/>
            <person name="Salvucci A."/>
            <person name="Crous P.W."/>
            <person name="Stergiopoulos I."/>
        </authorList>
    </citation>
    <scope>NUCLEOTIDE SEQUENCE [LARGE SCALE GENOMIC DNA]</scope>
    <source>
        <strain evidence="2 3">CBS 116634</strain>
    </source>
</reference>
<gene>
    <name evidence="2" type="ORF">AC579_5745</name>
</gene>
<dbReference type="SUPFAM" id="SSF103473">
    <property type="entry name" value="MFS general substrate transporter"/>
    <property type="match status" value="1"/>
</dbReference>
<dbReference type="EMBL" id="LFZO01000020">
    <property type="protein sequence ID" value="KXT17412.1"/>
    <property type="molecule type" value="Genomic_DNA"/>
</dbReference>
<comment type="caution">
    <text evidence="2">The sequence shown here is derived from an EMBL/GenBank/DDBJ whole genome shotgun (WGS) entry which is preliminary data.</text>
</comment>
<dbReference type="Proteomes" id="UP000073492">
    <property type="component" value="Unassembled WGS sequence"/>
</dbReference>
<keyword evidence="1" id="KW-0472">Membrane</keyword>